<keyword evidence="3" id="KW-1185">Reference proteome</keyword>
<feature type="transmembrane region" description="Helical" evidence="1">
    <location>
        <begin position="157"/>
        <end position="178"/>
    </location>
</feature>
<dbReference type="Gene3D" id="3.20.20.80">
    <property type="entry name" value="Glycosidases"/>
    <property type="match status" value="1"/>
</dbReference>
<protein>
    <submittedName>
        <fullName evidence="2">Uncharacterized protein</fullName>
    </submittedName>
</protein>
<proteinExistence type="predicted"/>
<dbReference type="EMBL" id="PNBA02000010">
    <property type="protein sequence ID" value="KAG6409319.1"/>
    <property type="molecule type" value="Genomic_DNA"/>
</dbReference>
<name>A0A8X8ZMI1_SALSN</name>
<dbReference type="PANTHER" id="PTHR31263:SF68">
    <property type="entry name" value="GLYCOSIDE HYDROLASE FAMILY 5 DOMAIN-CONTAINING PROTEIN"/>
    <property type="match status" value="1"/>
</dbReference>
<gene>
    <name evidence="2" type="ORF">SASPL_127356</name>
</gene>
<sequence>MISEGVEKDSSEDNRKRVQLREVHVGDVHVPEYGSLRVSESLGKYNLSAARDGIVRNNPQILNMTVVELHKVVVDELGRNKLMVPGLDTVAKAYMANPADIAIPLAFLLISGLPKLTSYVLLSRKQRQTIKGNNSFPLFISEFGINQRGDNEADNRYISCLMAAVAVAVWALQGSYILRQGTVVLEELYGVLDFKWDAIRNPPFLDRLQVVQQINQAENGIVLGKCKNASKWEQHQDEGPIKLVGGEGTSCIRGLFKQVSSSGLHLAIQGGNGGYLCLEMNTSDSKKCLCL</sequence>
<dbReference type="AlphaFoldDB" id="A0A8X8ZMI1"/>
<evidence type="ECO:0000313" key="3">
    <source>
        <dbReference type="Proteomes" id="UP000298416"/>
    </source>
</evidence>
<keyword evidence="1" id="KW-1133">Transmembrane helix</keyword>
<reference evidence="2" key="2">
    <citation type="submission" date="2020-08" db="EMBL/GenBank/DDBJ databases">
        <title>Plant Genome Project.</title>
        <authorList>
            <person name="Zhang R.-G."/>
        </authorList>
    </citation>
    <scope>NUCLEOTIDE SEQUENCE</scope>
    <source>
        <strain evidence="2">Huo1</strain>
        <tissue evidence="2">Leaf</tissue>
    </source>
</reference>
<feature type="transmembrane region" description="Helical" evidence="1">
    <location>
        <begin position="101"/>
        <end position="122"/>
    </location>
</feature>
<keyword evidence="1" id="KW-0472">Membrane</keyword>
<evidence type="ECO:0000313" key="2">
    <source>
        <dbReference type="EMBL" id="KAG6409319.1"/>
    </source>
</evidence>
<comment type="caution">
    <text evidence="2">The sequence shown here is derived from an EMBL/GenBank/DDBJ whole genome shotgun (WGS) entry which is preliminary data.</text>
</comment>
<reference evidence="2" key="1">
    <citation type="submission" date="2018-01" db="EMBL/GenBank/DDBJ databases">
        <authorList>
            <person name="Mao J.F."/>
        </authorList>
    </citation>
    <scope>NUCLEOTIDE SEQUENCE</scope>
    <source>
        <strain evidence="2">Huo1</strain>
        <tissue evidence="2">Leaf</tissue>
    </source>
</reference>
<keyword evidence="1" id="KW-0812">Transmembrane</keyword>
<organism evidence="2">
    <name type="scientific">Salvia splendens</name>
    <name type="common">Scarlet sage</name>
    <dbReference type="NCBI Taxonomy" id="180675"/>
    <lineage>
        <taxon>Eukaryota</taxon>
        <taxon>Viridiplantae</taxon>
        <taxon>Streptophyta</taxon>
        <taxon>Embryophyta</taxon>
        <taxon>Tracheophyta</taxon>
        <taxon>Spermatophyta</taxon>
        <taxon>Magnoliopsida</taxon>
        <taxon>eudicotyledons</taxon>
        <taxon>Gunneridae</taxon>
        <taxon>Pentapetalae</taxon>
        <taxon>asterids</taxon>
        <taxon>lamiids</taxon>
        <taxon>Lamiales</taxon>
        <taxon>Lamiaceae</taxon>
        <taxon>Nepetoideae</taxon>
        <taxon>Mentheae</taxon>
        <taxon>Salviinae</taxon>
        <taxon>Salvia</taxon>
        <taxon>Salvia subgen. Calosphace</taxon>
        <taxon>core Calosphace</taxon>
    </lineage>
</organism>
<dbReference type="PANTHER" id="PTHR31263">
    <property type="entry name" value="CELLULASE FAMILY PROTEIN (AFU_ORTHOLOGUE AFUA_5G14560)"/>
    <property type="match status" value="1"/>
</dbReference>
<evidence type="ECO:0000256" key="1">
    <source>
        <dbReference type="SAM" id="Phobius"/>
    </source>
</evidence>
<accession>A0A8X8ZMI1</accession>
<dbReference type="Proteomes" id="UP000298416">
    <property type="component" value="Unassembled WGS sequence"/>
</dbReference>